<gene>
    <name evidence="1" type="ORF">CLUMA_CG014141</name>
</gene>
<dbReference type="Proteomes" id="UP000183832">
    <property type="component" value="Unassembled WGS sequence"/>
</dbReference>
<dbReference type="EMBL" id="CVRI01000054">
    <property type="protein sequence ID" value="CRL00890.1"/>
    <property type="molecule type" value="Genomic_DNA"/>
</dbReference>
<accession>A0A1J1IMC5</accession>
<proteinExistence type="predicted"/>
<name>A0A1J1IMC5_9DIPT</name>
<keyword evidence="2" id="KW-1185">Reference proteome</keyword>
<reference evidence="1 2" key="1">
    <citation type="submission" date="2015-04" db="EMBL/GenBank/DDBJ databases">
        <authorList>
            <person name="Syromyatnikov M.Y."/>
            <person name="Popov V.N."/>
        </authorList>
    </citation>
    <scope>NUCLEOTIDE SEQUENCE [LARGE SCALE GENOMIC DNA]</scope>
</reference>
<evidence type="ECO:0000313" key="2">
    <source>
        <dbReference type="Proteomes" id="UP000183832"/>
    </source>
</evidence>
<organism evidence="1 2">
    <name type="scientific">Clunio marinus</name>
    <dbReference type="NCBI Taxonomy" id="568069"/>
    <lineage>
        <taxon>Eukaryota</taxon>
        <taxon>Metazoa</taxon>
        <taxon>Ecdysozoa</taxon>
        <taxon>Arthropoda</taxon>
        <taxon>Hexapoda</taxon>
        <taxon>Insecta</taxon>
        <taxon>Pterygota</taxon>
        <taxon>Neoptera</taxon>
        <taxon>Endopterygota</taxon>
        <taxon>Diptera</taxon>
        <taxon>Nematocera</taxon>
        <taxon>Chironomoidea</taxon>
        <taxon>Chironomidae</taxon>
        <taxon>Clunio</taxon>
    </lineage>
</organism>
<evidence type="ECO:0000313" key="1">
    <source>
        <dbReference type="EMBL" id="CRL00890.1"/>
    </source>
</evidence>
<dbReference type="AlphaFoldDB" id="A0A1J1IMC5"/>
<sequence length="66" mass="7636">MSSLIRSKRFNSFTIHKKFLIIIIKAAFSDKLLNSLTFLHCHYQLKPRPIHRAAIIIKGEKVISTT</sequence>
<protein>
    <submittedName>
        <fullName evidence="1">CLUMA_CG014141, isoform A</fullName>
    </submittedName>
</protein>